<keyword evidence="1" id="KW-1133">Transmembrane helix</keyword>
<dbReference type="PANTHER" id="PTHR12335:SF4">
    <property type="entry name" value="TIPE HOMOLOG 1, ISOFORM B"/>
    <property type="match status" value="1"/>
</dbReference>
<sequence>MRGSSSELLLDPQQELRKRKLLELAASSKGAKKQKRTCRQRAWFYSTSFLVMTSVSAGSSLLFLVPLYVDPAISTLVADFAPEPVTCTTVRREELLGIFNCSWSSCREGCTSDMYKCSHIYVAYTDHNDTRTEDAVLLVNIKGCGYPPEVKCANFTEDYGQEGAQFPCYYSRQNRTVVMAEYDRERQVRIIRHFFGLPFLVCFITSVALCIMHCRETGEGRKTAELQRHHTAWKQFISVCLYDGSLPPPASLALLHVLKRSLRLKVNSNSRSEKTSGKAQLL</sequence>
<dbReference type="Pfam" id="PF16972">
    <property type="entry name" value="TipE"/>
    <property type="match status" value="2"/>
</dbReference>
<reference evidence="2" key="1">
    <citation type="submission" date="2021-12" db="EMBL/GenBank/DDBJ databases">
        <authorList>
            <person name="King R."/>
        </authorList>
    </citation>
    <scope>NUCLEOTIDE SEQUENCE</scope>
</reference>
<keyword evidence="1" id="KW-0472">Membrane</keyword>
<evidence type="ECO:0000256" key="1">
    <source>
        <dbReference type="SAM" id="Phobius"/>
    </source>
</evidence>
<protein>
    <recommendedName>
        <fullName evidence="4">Protein tipE</fullName>
    </recommendedName>
</protein>
<proteinExistence type="predicted"/>
<dbReference type="GO" id="GO:0017080">
    <property type="term" value="F:sodium channel regulator activity"/>
    <property type="evidence" value="ECO:0007669"/>
    <property type="project" value="TreeGrafter"/>
</dbReference>
<feature type="transmembrane region" description="Helical" evidence="1">
    <location>
        <begin position="190"/>
        <end position="212"/>
    </location>
</feature>
<dbReference type="InterPro" id="IPR031578">
    <property type="entry name" value="TipE"/>
</dbReference>
<evidence type="ECO:0000313" key="3">
    <source>
        <dbReference type="Proteomes" id="UP001152759"/>
    </source>
</evidence>
<gene>
    <name evidence="2" type="ORF">BEMITA_LOCUS12319</name>
</gene>
<evidence type="ECO:0000313" key="2">
    <source>
        <dbReference type="EMBL" id="CAH0393969.1"/>
    </source>
</evidence>
<dbReference type="Proteomes" id="UP001152759">
    <property type="component" value="Chromosome 7"/>
</dbReference>
<keyword evidence="3" id="KW-1185">Reference proteome</keyword>
<dbReference type="AlphaFoldDB" id="A0A9P0AJ62"/>
<dbReference type="EMBL" id="OU963868">
    <property type="protein sequence ID" value="CAH0393969.1"/>
    <property type="molecule type" value="Genomic_DNA"/>
</dbReference>
<dbReference type="GO" id="GO:0002028">
    <property type="term" value="P:regulation of sodium ion transport"/>
    <property type="evidence" value="ECO:0007669"/>
    <property type="project" value="TreeGrafter"/>
</dbReference>
<keyword evidence="1" id="KW-0812">Transmembrane</keyword>
<feature type="transmembrane region" description="Helical" evidence="1">
    <location>
        <begin position="42"/>
        <end position="69"/>
    </location>
</feature>
<dbReference type="GO" id="GO:0005886">
    <property type="term" value="C:plasma membrane"/>
    <property type="evidence" value="ECO:0007669"/>
    <property type="project" value="TreeGrafter"/>
</dbReference>
<name>A0A9P0AJ62_BEMTA</name>
<evidence type="ECO:0008006" key="4">
    <source>
        <dbReference type="Google" id="ProtNLM"/>
    </source>
</evidence>
<organism evidence="2 3">
    <name type="scientific">Bemisia tabaci</name>
    <name type="common">Sweetpotato whitefly</name>
    <name type="synonym">Aleurodes tabaci</name>
    <dbReference type="NCBI Taxonomy" id="7038"/>
    <lineage>
        <taxon>Eukaryota</taxon>
        <taxon>Metazoa</taxon>
        <taxon>Ecdysozoa</taxon>
        <taxon>Arthropoda</taxon>
        <taxon>Hexapoda</taxon>
        <taxon>Insecta</taxon>
        <taxon>Pterygota</taxon>
        <taxon>Neoptera</taxon>
        <taxon>Paraneoptera</taxon>
        <taxon>Hemiptera</taxon>
        <taxon>Sternorrhyncha</taxon>
        <taxon>Aleyrodoidea</taxon>
        <taxon>Aleyrodidae</taxon>
        <taxon>Aleyrodinae</taxon>
        <taxon>Bemisia</taxon>
    </lineage>
</organism>
<accession>A0A9P0AJ62</accession>
<dbReference type="PANTHER" id="PTHR12335">
    <property type="entry name" value="TIPE PROTEIN TEMPERATURE-INDUCED PARALYTIC E"/>
    <property type="match status" value="1"/>
</dbReference>